<dbReference type="OrthoDB" id="188042at2759"/>
<dbReference type="Pfam" id="PF06101">
    <property type="entry name" value="Vps62"/>
    <property type="match status" value="1"/>
</dbReference>
<evidence type="ECO:0000313" key="3">
    <source>
        <dbReference type="Proteomes" id="UP000447434"/>
    </source>
</evidence>
<reference evidence="3" key="1">
    <citation type="journal article" date="2020" name="Nat. Commun.">
        <title>Genome sequence of the cluster root forming white lupin.</title>
        <authorList>
            <person name="Hufnagel B."/>
            <person name="Marques A."/>
            <person name="Soriano A."/>
            <person name="Marques L."/>
            <person name="Divol F."/>
            <person name="Doumas P."/>
            <person name="Sallet E."/>
            <person name="Mancinotti D."/>
            <person name="Carrere S."/>
            <person name="Marande W."/>
            <person name="Arribat S."/>
            <person name="Keller J."/>
            <person name="Huneau C."/>
            <person name="Blein T."/>
            <person name="Aime D."/>
            <person name="Laguerre M."/>
            <person name="Taylor J."/>
            <person name="Schubert V."/>
            <person name="Nelson M."/>
            <person name="Geu-Flores F."/>
            <person name="Crespi M."/>
            <person name="Gallardo-Guerrero K."/>
            <person name="Delaux P.-M."/>
            <person name="Salse J."/>
            <person name="Berges H."/>
            <person name="Guyot R."/>
            <person name="Gouzy J."/>
            <person name="Peret B."/>
        </authorList>
    </citation>
    <scope>NUCLEOTIDE SEQUENCE [LARGE SCALE GENOMIC DNA]</scope>
    <source>
        <strain evidence="3">cv. Amiga</strain>
    </source>
</reference>
<dbReference type="AlphaFoldDB" id="A0A6A4NE76"/>
<feature type="region of interest" description="Disordered" evidence="1">
    <location>
        <begin position="184"/>
        <end position="204"/>
    </location>
</feature>
<gene>
    <name evidence="2" type="ORF">Lalb_Chr25g0283931</name>
</gene>
<keyword evidence="3" id="KW-1185">Reference proteome</keyword>
<dbReference type="PANTHER" id="PTHR48152:SF3">
    <property type="entry name" value="DUF946 FAMILY PROTEIN (DUF946)"/>
    <property type="match status" value="1"/>
</dbReference>
<dbReference type="EMBL" id="WOCE01000025">
    <property type="protein sequence ID" value="KAE9584957.1"/>
    <property type="molecule type" value="Genomic_DNA"/>
</dbReference>
<name>A0A6A4NE76_LUPAL</name>
<protein>
    <submittedName>
        <fullName evidence="2">Putative vacuolar protein sorting-associated protein</fullName>
    </submittedName>
</protein>
<organism evidence="2 3">
    <name type="scientific">Lupinus albus</name>
    <name type="common">White lupine</name>
    <name type="synonym">Lupinus termis</name>
    <dbReference type="NCBI Taxonomy" id="3870"/>
    <lineage>
        <taxon>Eukaryota</taxon>
        <taxon>Viridiplantae</taxon>
        <taxon>Streptophyta</taxon>
        <taxon>Embryophyta</taxon>
        <taxon>Tracheophyta</taxon>
        <taxon>Spermatophyta</taxon>
        <taxon>Magnoliopsida</taxon>
        <taxon>eudicotyledons</taxon>
        <taxon>Gunneridae</taxon>
        <taxon>Pentapetalae</taxon>
        <taxon>rosids</taxon>
        <taxon>fabids</taxon>
        <taxon>Fabales</taxon>
        <taxon>Fabaceae</taxon>
        <taxon>Papilionoideae</taxon>
        <taxon>50 kb inversion clade</taxon>
        <taxon>genistoids sensu lato</taxon>
        <taxon>core genistoids</taxon>
        <taxon>Genisteae</taxon>
        <taxon>Lupinus</taxon>
    </lineage>
</organism>
<sequence>MYGSTFTDLALWVFYPYNGAARAKVQFIENIKLGKIGEHVGDWEHVTLKVSNFNGQLSQHNKGTWLDASELEFNVGNKPNAYSTLHGHASYLHADLTLLEKGGVGARDDTEQSDFVFNLGAYELISAEYLGSAVIEPPWLNFKREWGPHIYYDLDIELKKVRHLLPEKLKSLIDDIEKVLPNEVLGEEGPMGPKGKNNWSGDEV</sequence>
<evidence type="ECO:0000256" key="1">
    <source>
        <dbReference type="SAM" id="MobiDB-lite"/>
    </source>
</evidence>
<proteinExistence type="predicted"/>
<comment type="caution">
    <text evidence="2">The sequence shown here is derived from an EMBL/GenBank/DDBJ whole genome shotgun (WGS) entry which is preliminary data.</text>
</comment>
<accession>A0A6A4NE76</accession>
<dbReference type="Proteomes" id="UP000447434">
    <property type="component" value="Chromosome 25"/>
</dbReference>
<evidence type="ECO:0000313" key="2">
    <source>
        <dbReference type="EMBL" id="KAE9584957.1"/>
    </source>
</evidence>
<dbReference type="PANTHER" id="PTHR48152">
    <property type="entry name" value="F1C9.34 PROTEIN"/>
    <property type="match status" value="1"/>
</dbReference>
<dbReference type="InterPro" id="IPR009291">
    <property type="entry name" value="Vps62"/>
</dbReference>